<evidence type="ECO:0000313" key="3">
    <source>
        <dbReference type="EMBL" id="KAK7840448.1"/>
    </source>
</evidence>
<dbReference type="PANTHER" id="PTHR31238">
    <property type="entry name" value="GERMIN-LIKE PROTEIN SUBFAMILY 3 MEMBER 3"/>
    <property type="match status" value="1"/>
</dbReference>
<feature type="chain" id="PRO_5043418381" evidence="2">
    <location>
        <begin position="24"/>
        <end position="175"/>
    </location>
</feature>
<proteinExistence type="predicted"/>
<dbReference type="InterPro" id="IPR014710">
    <property type="entry name" value="RmlC-like_jellyroll"/>
</dbReference>
<organism evidence="3 4">
    <name type="scientific">Quercus suber</name>
    <name type="common">Cork oak</name>
    <dbReference type="NCBI Taxonomy" id="58331"/>
    <lineage>
        <taxon>Eukaryota</taxon>
        <taxon>Viridiplantae</taxon>
        <taxon>Streptophyta</taxon>
        <taxon>Embryophyta</taxon>
        <taxon>Tracheophyta</taxon>
        <taxon>Spermatophyta</taxon>
        <taxon>Magnoliopsida</taxon>
        <taxon>eudicotyledons</taxon>
        <taxon>Gunneridae</taxon>
        <taxon>Pentapetalae</taxon>
        <taxon>rosids</taxon>
        <taxon>fabids</taxon>
        <taxon>Fagales</taxon>
        <taxon>Fagaceae</taxon>
        <taxon>Quercus</taxon>
    </lineage>
</organism>
<gene>
    <name evidence="3" type="ORF">CFP56_016693</name>
</gene>
<dbReference type="Gene3D" id="2.60.120.10">
    <property type="entry name" value="Jelly Rolls"/>
    <property type="match status" value="1"/>
</dbReference>
<keyword evidence="1" id="KW-1133">Transmembrane helix</keyword>
<comment type="caution">
    <text evidence="3">The sequence shown here is derived from an EMBL/GenBank/DDBJ whole genome shotgun (WGS) entry which is preliminary data.</text>
</comment>
<dbReference type="EMBL" id="PKMF04000262">
    <property type="protein sequence ID" value="KAK7840448.1"/>
    <property type="molecule type" value="Genomic_DNA"/>
</dbReference>
<dbReference type="AlphaFoldDB" id="A0AAW0KPU7"/>
<reference evidence="3 4" key="1">
    <citation type="journal article" date="2018" name="Sci. Data">
        <title>The draft genome sequence of cork oak.</title>
        <authorList>
            <person name="Ramos A.M."/>
            <person name="Usie A."/>
            <person name="Barbosa P."/>
            <person name="Barros P.M."/>
            <person name="Capote T."/>
            <person name="Chaves I."/>
            <person name="Simoes F."/>
            <person name="Abreu I."/>
            <person name="Carrasquinho I."/>
            <person name="Faro C."/>
            <person name="Guimaraes J.B."/>
            <person name="Mendonca D."/>
            <person name="Nobrega F."/>
            <person name="Rodrigues L."/>
            <person name="Saibo N.J.M."/>
            <person name="Varela M.C."/>
            <person name="Egas C."/>
            <person name="Matos J."/>
            <person name="Miguel C.M."/>
            <person name="Oliveira M.M."/>
            <person name="Ricardo C.P."/>
            <person name="Goncalves S."/>
        </authorList>
    </citation>
    <scope>NUCLEOTIDE SEQUENCE [LARGE SCALE GENOMIC DNA]</scope>
    <source>
        <strain evidence="4">cv. HL8</strain>
    </source>
</reference>
<dbReference type="Proteomes" id="UP000237347">
    <property type="component" value="Unassembled WGS sequence"/>
</dbReference>
<keyword evidence="4" id="KW-1185">Reference proteome</keyword>
<evidence type="ECO:0000313" key="4">
    <source>
        <dbReference type="Proteomes" id="UP000237347"/>
    </source>
</evidence>
<feature type="signal peptide" evidence="2">
    <location>
        <begin position="1"/>
        <end position="23"/>
    </location>
</feature>
<feature type="transmembrane region" description="Helical" evidence="1">
    <location>
        <begin position="100"/>
        <end position="119"/>
    </location>
</feature>
<name>A0AAW0KPU7_QUESU</name>
<accession>A0AAW0KPU7</accession>
<keyword evidence="1" id="KW-0472">Membrane</keyword>
<keyword evidence="2" id="KW-0732">Signal</keyword>
<keyword evidence="1" id="KW-0812">Transmembrane</keyword>
<evidence type="ECO:0000256" key="2">
    <source>
        <dbReference type="SAM" id="SignalP"/>
    </source>
</evidence>
<evidence type="ECO:0000256" key="1">
    <source>
        <dbReference type="SAM" id="Phobius"/>
    </source>
</evidence>
<protein>
    <submittedName>
        <fullName evidence="3">Germin-like protein subfamily 1 member 9</fullName>
    </submittedName>
</protein>
<sequence>MTKLFTCLLTVALLALASSLASAHDPSSLQDFCVAVNNSNSAGMYLLYYGFLGVVPSHLDLVFSCLHSINRHVLICNIIHTSTKHSAKTTKHTASNMTKLFTCLLTVALLALASSLASAHDPSSLQDFCVAVNNSNSAVFVNGKFCKDPKLTIADDFSYLGLTFLEALQIKLGQM</sequence>
<feature type="transmembrane region" description="Helical" evidence="1">
    <location>
        <begin position="47"/>
        <end position="66"/>
    </location>
</feature>